<comment type="caution">
    <text evidence="2">The sequence shown here is derived from an EMBL/GenBank/DDBJ whole genome shotgun (WGS) entry which is preliminary data.</text>
</comment>
<dbReference type="Proteomes" id="UP000677413">
    <property type="component" value="Unassembled WGS sequence"/>
</dbReference>
<proteinExistence type="predicted"/>
<evidence type="ECO:0000256" key="1">
    <source>
        <dbReference type="SAM" id="SignalP"/>
    </source>
</evidence>
<gene>
    <name evidence="2" type="ORF">J8N05_19530</name>
</gene>
<keyword evidence="3" id="KW-1185">Reference proteome</keyword>
<organism evidence="2 3">
    <name type="scientific">Streptomyces liliiviolaceus</name>
    <dbReference type="NCBI Taxonomy" id="2823109"/>
    <lineage>
        <taxon>Bacteria</taxon>
        <taxon>Bacillati</taxon>
        <taxon>Actinomycetota</taxon>
        <taxon>Actinomycetes</taxon>
        <taxon>Kitasatosporales</taxon>
        <taxon>Streptomycetaceae</taxon>
        <taxon>Streptomyces</taxon>
    </lineage>
</organism>
<feature type="chain" id="PRO_5038549317" evidence="1">
    <location>
        <begin position="20"/>
        <end position="83"/>
    </location>
</feature>
<evidence type="ECO:0000313" key="3">
    <source>
        <dbReference type="Proteomes" id="UP000677413"/>
    </source>
</evidence>
<dbReference type="RefSeq" id="WP_210890607.1">
    <property type="nucleotide sequence ID" value="NZ_JAGPYQ010000001.1"/>
</dbReference>
<reference evidence="2 3" key="1">
    <citation type="submission" date="2021-04" db="EMBL/GenBank/DDBJ databases">
        <authorList>
            <person name="Tang X."/>
            <person name="Zhou X."/>
            <person name="Chen X."/>
            <person name="Cernava T."/>
            <person name="Zhang C."/>
        </authorList>
    </citation>
    <scope>NUCLEOTIDE SEQUENCE [LARGE SCALE GENOMIC DNA]</scope>
    <source>
        <strain evidence="2 3">BH-SS-21</strain>
    </source>
</reference>
<evidence type="ECO:0000313" key="2">
    <source>
        <dbReference type="EMBL" id="MBQ0850381.1"/>
    </source>
</evidence>
<feature type="signal peptide" evidence="1">
    <location>
        <begin position="1"/>
        <end position="19"/>
    </location>
</feature>
<protein>
    <submittedName>
        <fullName evidence="2">Uncharacterized protein</fullName>
    </submittedName>
</protein>
<name>A0A940XUG0_9ACTN</name>
<accession>A0A940XUG0</accession>
<keyword evidence="1" id="KW-0732">Signal</keyword>
<dbReference type="AlphaFoldDB" id="A0A940XUG0"/>
<sequence>MLSKIAVTAATLMALPLAAAPSAAHEARAESLPLTQTVQLLPSAAESRDGYQRTSFKHWADADRDPCNTRSEVLVAESRVASQ</sequence>
<dbReference type="EMBL" id="JAGPYQ010000001">
    <property type="protein sequence ID" value="MBQ0850381.1"/>
    <property type="molecule type" value="Genomic_DNA"/>
</dbReference>